<dbReference type="STRING" id="1123307.GCA_000380065_01184"/>
<dbReference type="PANTHER" id="PTHR34986">
    <property type="entry name" value="EVOLVED BETA-GALACTOSIDASE SUBUNIT BETA"/>
    <property type="match status" value="1"/>
</dbReference>
<evidence type="ECO:0000313" key="1">
    <source>
        <dbReference type="EMBL" id="SUN76036.1"/>
    </source>
</evidence>
<keyword evidence="2" id="KW-1185">Reference proteome</keyword>
<dbReference type="Pfam" id="PF04074">
    <property type="entry name" value="DUF386"/>
    <property type="match status" value="1"/>
</dbReference>
<dbReference type="InterPro" id="IPR037012">
    <property type="entry name" value="NanQ/TabA/YiaL_sf"/>
</dbReference>
<dbReference type="SUPFAM" id="SSF51197">
    <property type="entry name" value="Clavaminate synthase-like"/>
    <property type="match status" value="1"/>
</dbReference>
<dbReference type="Proteomes" id="UP000254634">
    <property type="component" value="Unassembled WGS sequence"/>
</dbReference>
<dbReference type="PANTHER" id="PTHR34986:SF1">
    <property type="entry name" value="PROTEIN YIAL"/>
    <property type="match status" value="1"/>
</dbReference>
<accession>A0A380KYM4</accession>
<dbReference type="InterPro" id="IPR004375">
    <property type="entry name" value="NanQ/TabA/YiaL"/>
</dbReference>
<dbReference type="AlphaFoldDB" id="A0A380KYM4"/>
<dbReference type="GO" id="GO:0005829">
    <property type="term" value="C:cytosol"/>
    <property type="evidence" value="ECO:0007669"/>
    <property type="project" value="TreeGrafter"/>
</dbReference>
<dbReference type="OrthoDB" id="9792756at2"/>
<dbReference type="RefSeq" id="WP_018371885.1">
    <property type="nucleotide sequence ID" value="NZ_UHFR01000005.1"/>
</dbReference>
<name>A0A380KYM4_9STRE</name>
<sequence length="150" mass="17281">MIIDSLEHLECYHTLLPNLANALKALDEHKNSWGTGVKYPFEGGFLFFQEGVTKPLVDSQFESHRRHIDVQVLLRGAEYVALEDLSKLSTIIPYSDERDVEKYQGETKHMMKISAGMVYVCFPWDGHKAVFHIDEPLEYQKAVIKLEINK</sequence>
<dbReference type="EMBL" id="UHFR01000005">
    <property type="protein sequence ID" value="SUN76036.1"/>
    <property type="molecule type" value="Genomic_DNA"/>
</dbReference>
<organism evidence="1 2">
    <name type="scientific">Streptococcus massiliensis</name>
    <dbReference type="NCBI Taxonomy" id="313439"/>
    <lineage>
        <taxon>Bacteria</taxon>
        <taxon>Bacillati</taxon>
        <taxon>Bacillota</taxon>
        <taxon>Bacilli</taxon>
        <taxon>Lactobacillales</taxon>
        <taxon>Streptococcaceae</taxon>
        <taxon>Streptococcus</taxon>
    </lineage>
</organism>
<proteinExistence type="predicted"/>
<protein>
    <submittedName>
        <fullName evidence="1">Beta-galactosidase subunit beta</fullName>
    </submittedName>
</protein>
<evidence type="ECO:0000313" key="2">
    <source>
        <dbReference type="Proteomes" id="UP000254634"/>
    </source>
</evidence>
<reference evidence="1" key="1">
    <citation type="submission" date="2018-06" db="EMBL/GenBank/DDBJ databases">
        <authorList>
            <consortium name="Pathogen Informatics"/>
            <person name="Doyle S."/>
        </authorList>
    </citation>
    <scope>NUCLEOTIDE SEQUENCE [LARGE SCALE GENOMIC DNA]</scope>
    <source>
        <strain evidence="1">NCTC13765</strain>
    </source>
</reference>
<gene>
    <name evidence="1" type="primary">tabA_1</name>
    <name evidence="1" type="ORF">NCTC13765_00482</name>
</gene>
<dbReference type="Gene3D" id="2.60.120.370">
    <property type="entry name" value="YhcH/YjgK/YiaL"/>
    <property type="match status" value="1"/>
</dbReference>
<dbReference type="NCBIfam" id="TIGR00022">
    <property type="entry name" value="YhcH/YjgK/YiaL family protein"/>
    <property type="match status" value="1"/>
</dbReference>